<dbReference type="Proteomes" id="UP001607302">
    <property type="component" value="Unassembled WGS sequence"/>
</dbReference>
<protein>
    <submittedName>
        <fullName evidence="1">Uncharacterized protein</fullName>
    </submittedName>
</protein>
<sequence length="112" mass="12477">MFQVARRGSAVYTAIAFHFALVTPIIDLTLDQEEYLDCGKREKIITEINTEMASEEISFITVCSVTRWRRKGGGRGDWEEVGTDARSHCSLLPQLEADGAAEVAKGKNQELE</sequence>
<evidence type="ECO:0000313" key="2">
    <source>
        <dbReference type="Proteomes" id="UP001607302"/>
    </source>
</evidence>
<accession>A0ABD2ABW3</accession>
<reference evidence="1 2" key="1">
    <citation type="journal article" date="2024" name="Ann. Entomol. Soc. Am.">
        <title>Genomic analyses of the southern and eastern yellowjacket wasps (Hymenoptera: Vespidae) reveal evolutionary signatures of social life.</title>
        <authorList>
            <person name="Catto M.A."/>
            <person name="Caine P.B."/>
            <person name="Orr S.E."/>
            <person name="Hunt B.G."/>
            <person name="Goodisman M.A.D."/>
        </authorList>
    </citation>
    <scope>NUCLEOTIDE SEQUENCE [LARGE SCALE GENOMIC DNA]</scope>
    <source>
        <strain evidence="1">233</strain>
        <tissue evidence="1">Head and thorax</tissue>
    </source>
</reference>
<keyword evidence="2" id="KW-1185">Reference proteome</keyword>
<dbReference type="EMBL" id="JAUDFV010000153">
    <property type="protein sequence ID" value="KAL2717340.1"/>
    <property type="molecule type" value="Genomic_DNA"/>
</dbReference>
<gene>
    <name evidence="1" type="ORF">V1478_013040</name>
</gene>
<proteinExistence type="predicted"/>
<comment type="caution">
    <text evidence="1">The sequence shown here is derived from an EMBL/GenBank/DDBJ whole genome shotgun (WGS) entry which is preliminary data.</text>
</comment>
<dbReference type="AlphaFoldDB" id="A0ABD2ABW3"/>
<evidence type="ECO:0000313" key="1">
    <source>
        <dbReference type="EMBL" id="KAL2717340.1"/>
    </source>
</evidence>
<name>A0ABD2ABW3_VESSQ</name>
<organism evidence="1 2">
    <name type="scientific">Vespula squamosa</name>
    <name type="common">Southern yellow jacket</name>
    <name type="synonym">Wasp</name>
    <dbReference type="NCBI Taxonomy" id="30214"/>
    <lineage>
        <taxon>Eukaryota</taxon>
        <taxon>Metazoa</taxon>
        <taxon>Ecdysozoa</taxon>
        <taxon>Arthropoda</taxon>
        <taxon>Hexapoda</taxon>
        <taxon>Insecta</taxon>
        <taxon>Pterygota</taxon>
        <taxon>Neoptera</taxon>
        <taxon>Endopterygota</taxon>
        <taxon>Hymenoptera</taxon>
        <taxon>Apocrita</taxon>
        <taxon>Aculeata</taxon>
        <taxon>Vespoidea</taxon>
        <taxon>Vespidae</taxon>
        <taxon>Vespinae</taxon>
        <taxon>Vespula</taxon>
    </lineage>
</organism>